<evidence type="ECO:0000313" key="2">
    <source>
        <dbReference type="EMBL" id="GFH47885.1"/>
    </source>
</evidence>
<dbReference type="Proteomes" id="UP001054902">
    <property type="component" value="Unassembled WGS sequence"/>
</dbReference>
<gene>
    <name evidence="2" type="ORF">CTEN210_04361</name>
</gene>
<sequence>MKFPVSSLFIFTTTALASTEVELIEEKKASRVKHGVVENGLCHNKPLDANMLIARYGMDITDPDHLSALSQAVNGNLQLGSITQNIAEANDATRVGALVIDGLSGDSNFPHGHIKPVMTVGEINMCDENHGDVYVGVPDGMGAYLKDDETVRLIVQSESYGPLKYESYPYYVNGNGASFTGSHVQYADFDRDGLAAFMTHDGPASDMIKGFGQVSKTYYNLAGELIGKRNPDGATVYGAHFSNTDASGNYSVAGTPTEADWLMQSLCSSHLEEAHQWGDGIGLEDDMYITNEEWINYEDGKDFVGISMHTMDLAKGVDYAVGSVTVSGFEKIVEINPQHPDYVILGLSGYNGAYSGNSAEIAGRNAEYGNRPDGTEYVNPQNICPARIYIGMKGKMEDGSNAPADDFLARNGLRYGKVYGFATDMSADGPTGGLWRDEYHKDRENGEKVEGKFVAIDWQWDGTVKNFRHDGAWDFQIPVPNYEGNEMKWWNGKGNDESGAKTEHLSPDTRPGITGFIQGSTAGYFGHYYIHDITDALNSGDDFPSELSSDYYVYQGENDITGQVDLNGDGLFNQVEQCEYNNDAKKNCDNDYSVKSTFEDIDGLELIAASDGLYAVIQEDSGSELGERMFISSALEHEKDGKELTYHFMAMSGGKYNTRMAELVGVPATSNDGGGSHEFSGVIDLSGMLATEGGRKRILKSGKGPKSPKNKYLIKAHDGAAKREAELKVPINDKLIALGLQAHNLDSGVVKALKADRGGQVLVYQPNI</sequence>
<dbReference type="EMBL" id="BLLK01000025">
    <property type="protein sequence ID" value="GFH47885.1"/>
    <property type="molecule type" value="Genomic_DNA"/>
</dbReference>
<organism evidence="2 3">
    <name type="scientific">Chaetoceros tenuissimus</name>
    <dbReference type="NCBI Taxonomy" id="426638"/>
    <lineage>
        <taxon>Eukaryota</taxon>
        <taxon>Sar</taxon>
        <taxon>Stramenopiles</taxon>
        <taxon>Ochrophyta</taxon>
        <taxon>Bacillariophyta</taxon>
        <taxon>Coscinodiscophyceae</taxon>
        <taxon>Chaetocerotophycidae</taxon>
        <taxon>Chaetocerotales</taxon>
        <taxon>Chaetocerotaceae</taxon>
        <taxon>Chaetoceros</taxon>
    </lineage>
</organism>
<evidence type="ECO:0008006" key="4">
    <source>
        <dbReference type="Google" id="ProtNLM"/>
    </source>
</evidence>
<keyword evidence="3" id="KW-1185">Reference proteome</keyword>
<protein>
    <recommendedName>
        <fullName evidence="4">FG-GAP repeat protein</fullName>
    </recommendedName>
</protein>
<evidence type="ECO:0000313" key="3">
    <source>
        <dbReference type="Proteomes" id="UP001054902"/>
    </source>
</evidence>
<comment type="caution">
    <text evidence="2">The sequence shown here is derived from an EMBL/GenBank/DDBJ whole genome shotgun (WGS) entry which is preliminary data.</text>
</comment>
<feature type="chain" id="PRO_5042163059" description="FG-GAP repeat protein" evidence="1">
    <location>
        <begin position="18"/>
        <end position="768"/>
    </location>
</feature>
<name>A0AAD3H2F2_9STRA</name>
<accession>A0AAD3H2F2</accession>
<proteinExistence type="predicted"/>
<feature type="signal peptide" evidence="1">
    <location>
        <begin position="1"/>
        <end position="17"/>
    </location>
</feature>
<reference evidence="2 3" key="1">
    <citation type="journal article" date="2021" name="Sci. Rep.">
        <title>The genome of the diatom Chaetoceros tenuissimus carries an ancient integrated fragment of an extant virus.</title>
        <authorList>
            <person name="Hongo Y."/>
            <person name="Kimura K."/>
            <person name="Takaki Y."/>
            <person name="Yoshida Y."/>
            <person name="Baba S."/>
            <person name="Kobayashi G."/>
            <person name="Nagasaki K."/>
            <person name="Hano T."/>
            <person name="Tomaru Y."/>
        </authorList>
    </citation>
    <scope>NUCLEOTIDE SEQUENCE [LARGE SCALE GENOMIC DNA]</scope>
    <source>
        <strain evidence="2 3">NIES-3715</strain>
    </source>
</reference>
<keyword evidence="1" id="KW-0732">Signal</keyword>
<evidence type="ECO:0000256" key="1">
    <source>
        <dbReference type="SAM" id="SignalP"/>
    </source>
</evidence>
<dbReference type="AlphaFoldDB" id="A0AAD3H2F2"/>